<comment type="function">
    <text evidence="2 6">Catalyzes the epimerization of the C3' and C5'positions of dTDP-6-deoxy-D-xylo-4-hexulose, forming dTDP-6-deoxy-L-lyxo-4-hexulose.</text>
</comment>
<evidence type="ECO:0000313" key="7">
    <source>
        <dbReference type="EMBL" id="AKJ31000.1"/>
    </source>
</evidence>
<keyword evidence="6" id="KW-0413">Isomerase</keyword>
<dbReference type="GO" id="GO:0019305">
    <property type="term" value="P:dTDP-rhamnose biosynthetic process"/>
    <property type="evidence" value="ECO:0007669"/>
    <property type="project" value="UniProtKB-UniRule"/>
</dbReference>
<dbReference type="NCBIfam" id="TIGR01221">
    <property type="entry name" value="rmlC"/>
    <property type="match status" value="1"/>
</dbReference>
<dbReference type="InterPro" id="IPR000888">
    <property type="entry name" value="RmlC-like"/>
</dbReference>
<evidence type="ECO:0000256" key="3">
    <source>
        <dbReference type="ARBA" id="ARBA00012098"/>
    </source>
</evidence>
<dbReference type="InterPro" id="IPR011051">
    <property type="entry name" value="RmlC_Cupin_sf"/>
</dbReference>
<accession>A0A0G3BWT0</accession>
<dbReference type="PANTHER" id="PTHR21047">
    <property type="entry name" value="DTDP-6-DEOXY-D-GLUCOSE-3,5 EPIMERASE"/>
    <property type="match status" value="1"/>
</dbReference>
<comment type="similarity">
    <text evidence="6">Belongs to the dTDP-4-dehydrorhamnose 3,5-epimerase family.</text>
</comment>
<dbReference type="KEGG" id="pbh:AAW51_4309"/>
<dbReference type="STRING" id="413882.AAW51_4309"/>
<dbReference type="GO" id="GO:0005829">
    <property type="term" value="C:cytosol"/>
    <property type="evidence" value="ECO:0007669"/>
    <property type="project" value="TreeGrafter"/>
</dbReference>
<dbReference type="InterPro" id="IPR014710">
    <property type="entry name" value="RmlC-like_jellyroll"/>
</dbReference>
<evidence type="ECO:0000256" key="4">
    <source>
        <dbReference type="ARBA" id="ARBA00019595"/>
    </source>
</evidence>
<sequence length="189" mass="20968">MTMDLRPAPLPGMWVVHTQARCDERGSFARVFCAADCARIRPDLRFVQVNHSVTARRGTVRGLHLQRAPHAEAKLIRCLRGRVYDVAVDLRPHSPTYGRWHAVELSEHNGVQVFIPEGCAHGFQALDDDAHLLYQHTAPHAPGSEAGVRHDDRDLAIAWPLPAALLSPRDAALPSLAEWTRQCQEGALS</sequence>
<dbReference type="PATRIC" id="fig|413882.6.peg.4505"/>
<reference evidence="7 8" key="1">
    <citation type="submission" date="2015-05" db="EMBL/GenBank/DDBJ databases">
        <authorList>
            <person name="Tang B."/>
            <person name="Yu Y."/>
        </authorList>
    </citation>
    <scope>NUCLEOTIDE SEQUENCE [LARGE SCALE GENOMIC DNA]</scope>
    <source>
        <strain evidence="7 8">DSM 7029</strain>
    </source>
</reference>
<dbReference type="PANTHER" id="PTHR21047:SF2">
    <property type="entry name" value="THYMIDINE DIPHOSPHO-4-KETO-RHAMNOSE 3,5-EPIMERASE"/>
    <property type="match status" value="1"/>
</dbReference>
<feature type="active site" description="Proton donor" evidence="5">
    <location>
        <position position="134"/>
    </location>
</feature>
<name>A0A0G3BWT0_9BURK</name>
<protein>
    <recommendedName>
        <fullName evidence="4 6">dTDP-4-dehydrorhamnose 3,5-epimerase</fullName>
        <ecNumber evidence="3 6">5.1.3.13</ecNumber>
    </recommendedName>
    <alternativeName>
        <fullName evidence="6">Thymidine diphospho-4-keto-rhamnose 3,5-epimerase</fullName>
    </alternativeName>
</protein>
<dbReference type="Proteomes" id="UP000035352">
    <property type="component" value="Chromosome"/>
</dbReference>
<dbReference type="AlphaFoldDB" id="A0A0G3BWT0"/>
<evidence type="ECO:0000256" key="2">
    <source>
        <dbReference type="ARBA" id="ARBA00001997"/>
    </source>
</evidence>
<dbReference type="GO" id="GO:0008830">
    <property type="term" value="F:dTDP-4-dehydrorhamnose 3,5-epimerase activity"/>
    <property type="evidence" value="ECO:0007669"/>
    <property type="project" value="UniProtKB-UniRule"/>
</dbReference>
<dbReference type="EMBL" id="CP011371">
    <property type="protein sequence ID" value="AKJ31000.1"/>
    <property type="molecule type" value="Genomic_DNA"/>
</dbReference>
<dbReference type="CDD" id="cd00438">
    <property type="entry name" value="cupin_RmlC"/>
    <property type="match status" value="1"/>
</dbReference>
<dbReference type="GO" id="GO:0000271">
    <property type="term" value="P:polysaccharide biosynthetic process"/>
    <property type="evidence" value="ECO:0007669"/>
    <property type="project" value="TreeGrafter"/>
</dbReference>
<dbReference type="Gene3D" id="2.60.120.10">
    <property type="entry name" value="Jelly Rolls"/>
    <property type="match status" value="1"/>
</dbReference>
<evidence type="ECO:0000256" key="1">
    <source>
        <dbReference type="ARBA" id="ARBA00001298"/>
    </source>
</evidence>
<gene>
    <name evidence="7" type="primary">rfbC</name>
    <name evidence="7" type="ORF">AAW51_4309</name>
</gene>
<proteinExistence type="inferred from homology"/>
<evidence type="ECO:0000256" key="6">
    <source>
        <dbReference type="RuleBase" id="RU364069"/>
    </source>
</evidence>
<evidence type="ECO:0000313" key="8">
    <source>
        <dbReference type="Proteomes" id="UP000035352"/>
    </source>
</evidence>
<organism evidence="7 8">
    <name type="scientific">Caldimonas brevitalea</name>
    <dbReference type="NCBI Taxonomy" id="413882"/>
    <lineage>
        <taxon>Bacteria</taxon>
        <taxon>Pseudomonadati</taxon>
        <taxon>Pseudomonadota</taxon>
        <taxon>Betaproteobacteria</taxon>
        <taxon>Burkholderiales</taxon>
        <taxon>Sphaerotilaceae</taxon>
        <taxon>Caldimonas</taxon>
    </lineage>
</organism>
<keyword evidence="8" id="KW-1185">Reference proteome</keyword>
<dbReference type="Pfam" id="PF00908">
    <property type="entry name" value="dTDP_sugar_isom"/>
    <property type="match status" value="1"/>
</dbReference>
<comment type="pathway">
    <text evidence="6">Carbohydrate biosynthesis; dTDP-L-rhamnose biosynthesis.</text>
</comment>
<dbReference type="EC" id="5.1.3.13" evidence="3 6"/>
<dbReference type="UniPathway" id="UPA00124"/>
<comment type="subunit">
    <text evidence="6">Homodimer.</text>
</comment>
<comment type="catalytic activity">
    <reaction evidence="1 6">
        <text>dTDP-4-dehydro-6-deoxy-alpha-D-glucose = dTDP-4-dehydro-beta-L-rhamnose</text>
        <dbReference type="Rhea" id="RHEA:16969"/>
        <dbReference type="ChEBI" id="CHEBI:57649"/>
        <dbReference type="ChEBI" id="CHEBI:62830"/>
        <dbReference type="EC" id="5.1.3.13"/>
    </reaction>
</comment>
<evidence type="ECO:0000256" key="5">
    <source>
        <dbReference type="PIRSR" id="PIRSR600888-1"/>
    </source>
</evidence>
<feature type="active site" description="Proton acceptor" evidence="5">
    <location>
        <position position="64"/>
    </location>
</feature>
<dbReference type="RefSeq" id="WP_238947661.1">
    <property type="nucleotide sequence ID" value="NZ_CP011371.1"/>
</dbReference>
<dbReference type="SUPFAM" id="SSF51182">
    <property type="entry name" value="RmlC-like cupins"/>
    <property type="match status" value="1"/>
</dbReference>